<gene>
    <name evidence="1" type="ORF">PAAG_12361</name>
</gene>
<name>A0A0A2V0F1_PARBA</name>
<evidence type="ECO:0000313" key="2">
    <source>
        <dbReference type="Proteomes" id="UP000002059"/>
    </source>
</evidence>
<evidence type="ECO:0000313" key="1">
    <source>
        <dbReference type="EMBL" id="KGQ00988.1"/>
    </source>
</evidence>
<dbReference type="AlphaFoldDB" id="A0A0A2V0F1"/>
<dbReference type="HOGENOM" id="CLU_2427647_0_0_1"/>
<dbReference type="GeneID" id="26971045"/>
<protein>
    <submittedName>
        <fullName evidence="1">Uncharacterized protein</fullName>
    </submittedName>
</protein>
<sequence length="91" mass="10259">MMLNLLAQVLPARSKVGTLHSSEDLLGNLQIEDEMYSPDSAAPDLRPCREASSEKPSCFQQIKVTLQWYSAKLKDRAPPTRKLRPPKCRCC</sequence>
<dbReference type="Proteomes" id="UP000002059">
    <property type="component" value="Partially assembled WGS sequence"/>
</dbReference>
<organism evidence="1 2">
    <name type="scientific">Paracoccidioides lutzii (strain ATCC MYA-826 / Pb01)</name>
    <name type="common">Paracoccidioides brasiliensis</name>
    <dbReference type="NCBI Taxonomy" id="502779"/>
    <lineage>
        <taxon>Eukaryota</taxon>
        <taxon>Fungi</taxon>
        <taxon>Dikarya</taxon>
        <taxon>Ascomycota</taxon>
        <taxon>Pezizomycotina</taxon>
        <taxon>Eurotiomycetes</taxon>
        <taxon>Eurotiomycetidae</taxon>
        <taxon>Onygenales</taxon>
        <taxon>Ajellomycetaceae</taxon>
        <taxon>Paracoccidioides</taxon>
    </lineage>
</organism>
<accession>A0A0A2V0F1</accession>
<dbReference type="KEGG" id="pbl:PAAG_12361"/>
<reference evidence="1 2" key="1">
    <citation type="journal article" date="2011" name="PLoS Genet.">
        <title>Comparative genomic analysis of human fungal pathogens causing paracoccidioidomycosis.</title>
        <authorList>
            <person name="Desjardins C.A."/>
            <person name="Champion M.D."/>
            <person name="Holder J.W."/>
            <person name="Muszewska A."/>
            <person name="Goldberg J."/>
            <person name="Bailao A.M."/>
            <person name="Brigido M.M."/>
            <person name="Ferreira M.E."/>
            <person name="Garcia A.M."/>
            <person name="Grynberg M."/>
            <person name="Gujja S."/>
            <person name="Heiman D.I."/>
            <person name="Henn M.R."/>
            <person name="Kodira C.D."/>
            <person name="Leon-Narvaez H."/>
            <person name="Longo L.V."/>
            <person name="Ma L.J."/>
            <person name="Malavazi I."/>
            <person name="Matsuo A.L."/>
            <person name="Morais F.V."/>
            <person name="Pereira M."/>
            <person name="Rodriguez-Brito S."/>
            <person name="Sakthikumar S."/>
            <person name="Salem-Izacc S.M."/>
            <person name="Sykes S.M."/>
            <person name="Teixeira M.M."/>
            <person name="Vallejo M.C."/>
            <person name="Walter M.E."/>
            <person name="Yandava C."/>
            <person name="Young S."/>
            <person name="Zeng Q."/>
            <person name="Zucker J."/>
            <person name="Felipe M.S."/>
            <person name="Goldman G.H."/>
            <person name="Haas B.J."/>
            <person name="McEwen J.G."/>
            <person name="Nino-Vega G."/>
            <person name="Puccia R."/>
            <person name="San-Blas G."/>
            <person name="Soares C.M."/>
            <person name="Birren B.W."/>
            <person name="Cuomo C.A."/>
        </authorList>
    </citation>
    <scope>NUCLEOTIDE SEQUENCE [LARGE SCALE GENOMIC DNA]</scope>
    <source>
        <strain evidence="2">ATCC MYA-826 / Pb01</strain>
    </source>
</reference>
<keyword evidence="2" id="KW-1185">Reference proteome</keyword>
<dbReference type="OrthoDB" id="10504809at2759"/>
<dbReference type="RefSeq" id="XP_015702550.1">
    <property type="nucleotide sequence ID" value="XM_015847859.1"/>
</dbReference>
<dbReference type="EMBL" id="KN294013">
    <property type="protein sequence ID" value="KGQ00988.1"/>
    <property type="molecule type" value="Genomic_DNA"/>
</dbReference>
<proteinExistence type="predicted"/>
<dbReference type="VEuPathDB" id="FungiDB:PAAG_12361"/>